<evidence type="ECO:0000313" key="2">
    <source>
        <dbReference type="Proteomes" id="UP000194360"/>
    </source>
</evidence>
<dbReference type="AlphaFoldDB" id="A0A1Y2MLV3"/>
<sequence>MDESGAPGTSHVVAAVSFSWRGATTIPMRALEWFTIRHGRVSEIRVFLWDTGAAVSALGGDGPPATT</sequence>
<comment type="caution">
    <text evidence="1">The sequence shown here is derived from an EMBL/GenBank/DDBJ whole genome shotgun (WGS) entry which is preliminary data.</text>
</comment>
<proteinExistence type="predicted"/>
<reference evidence="1 2" key="1">
    <citation type="submission" date="2016-09" db="EMBL/GenBank/DDBJ databases">
        <title>Pseudonocardia autotrophica DSM535, a candidate organism with high potential of specific P450 cytochromes.</title>
        <authorList>
            <person name="Grumaz C."/>
            <person name="Vainshtein Y."/>
            <person name="Kirstahler P."/>
            <person name="Sohn K."/>
        </authorList>
    </citation>
    <scope>NUCLEOTIDE SEQUENCE [LARGE SCALE GENOMIC DNA]</scope>
    <source>
        <strain evidence="1 2">DSM 535</strain>
    </source>
</reference>
<evidence type="ECO:0008006" key="3">
    <source>
        <dbReference type="Google" id="ProtNLM"/>
    </source>
</evidence>
<dbReference type="OrthoDB" id="3574881at2"/>
<accession>A0A1Y2MLV3</accession>
<dbReference type="Proteomes" id="UP000194360">
    <property type="component" value="Unassembled WGS sequence"/>
</dbReference>
<dbReference type="RefSeq" id="WP_085915632.1">
    <property type="nucleotide sequence ID" value="NZ_AP018920.1"/>
</dbReference>
<keyword evidence="2" id="KW-1185">Reference proteome</keyword>
<dbReference type="EMBL" id="MIGB01000041">
    <property type="protein sequence ID" value="OSY36263.1"/>
    <property type="molecule type" value="Genomic_DNA"/>
</dbReference>
<dbReference type="STRING" id="2074.BG845_05513"/>
<evidence type="ECO:0000313" key="1">
    <source>
        <dbReference type="EMBL" id="OSY36263.1"/>
    </source>
</evidence>
<dbReference type="Gene3D" id="3.10.450.50">
    <property type="match status" value="1"/>
</dbReference>
<protein>
    <recommendedName>
        <fullName evidence="3">SnoaL-like domain protein</fullName>
    </recommendedName>
</protein>
<gene>
    <name evidence="1" type="ORF">BG845_05513</name>
</gene>
<organism evidence="1 2">
    <name type="scientific">Pseudonocardia autotrophica</name>
    <name type="common">Amycolata autotrophica</name>
    <name type="synonym">Nocardia autotrophica</name>
    <dbReference type="NCBI Taxonomy" id="2074"/>
    <lineage>
        <taxon>Bacteria</taxon>
        <taxon>Bacillati</taxon>
        <taxon>Actinomycetota</taxon>
        <taxon>Actinomycetes</taxon>
        <taxon>Pseudonocardiales</taxon>
        <taxon>Pseudonocardiaceae</taxon>
        <taxon>Pseudonocardia</taxon>
    </lineage>
</organism>
<name>A0A1Y2MLV3_PSEAH</name>